<name>A0AAV8QAS6_ENSVE</name>
<protein>
    <submittedName>
        <fullName evidence="1">Uncharacterized protein</fullName>
    </submittedName>
</protein>
<evidence type="ECO:0000313" key="2">
    <source>
        <dbReference type="Proteomes" id="UP001222027"/>
    </source>
</evidence>
<dbReference type="Proteomes" id="UP001222027">
    <property type="component" value="Unassembled WGS sequence"/>
</dbReference>
<gene>
    <name evidence="1" type="ORF">OPV22_029295</name>
</gene>
<comment type="caution">
    <text evidence="1">The sequence shown here is derived from an EMBL/GenBank/DDBJ whole genome shotgun (WGS) entry which is preliminary data.</text>
</comment>
<dbReference type="EMBL" id="JAQQAF010000008">
    <property type="protein sequence ID" value="KAJ8466743.1"/>
    <property type="molecule type" value="Genomic_DNA"/>
</dbReference>
<sequence>MSAKEQEKIAITVEEKLQRLFGILKAKKVAEDKIHHCYGTLQGMKDVEEFSYFIQDPWEYFGFHGAPTVKATTNDEGGKKTSEDDELLLQSFQILQDMNEEDFRYFTQNPDQYFRLCSSRRPPK</sequence>
<dbReference type="AlphaFoldDB" id="A0AAV8QAS6"/>
<proteinExistence type="predicted"/>
<evidence type="ECO:0000313" key="1">
    <source>
        <dbReference type="EMBL" id="KAJ8466743.1"/>
    </source>
</evidence>
<reference evidence="1 2" key="1">
    <citation type="submission" date="2022-12" db="EMBL/GenBank/DDBJ databases">
        <title>Chromosome-scale assembly of the Ensete ventricosum genome.</title>
        <authorList>
            <person name="Dussert Y."/>
            <person name="Stocks J."/>
            <person name="Wendawek A."/>
            <person name="Woldeyes F."/>
            <person name="Nichols R.A."/>
            <person name="Borrell J.S."/>
        </authorList>
    </citation>
    <scope>NUCLEOTIDE SEQUENCE [LARGE SCALE GENOMIC DNA]</scope>
    <source>
        <strain evidence="2">cv. Maze</strain>
        <tissue evidence="1">Seeds</tissue>
    </source>
</reference>
<accession>A0AAV8QAS6</accession>
<organism evidence="1 2">
    <name type="scientific">Ensete ventricosum</name>
    <name type="common">Abyssinian banana</name>
    <name type="synonym">Musa ensete</name>
    <dbReference type="NCBI Taxonomy" id="4639"/>
    <lineage>
        <taxon>Eukaryota</taxon>
        <taxon>Viridiplantae</taxon>
        <taxon>Streptophyta</taxon>
        <taxon>Embryophyta</taxon>
        <taxon>Tracheophyta</taxon>
        <taxon>Spermatophyta</taxon>
        <taxon>Magnoliopsida</taxon>
        <taxon>Liliopsida</taxon>
        <taxon>Zingiberales</taxon>
        <taxon>Musaceae</taxon>
        <taxon>Ensete</taxon>
    </lineage>
</organism>
<keyword evidence="2" id="KW-1185">Reference proteome</keyword>